<evidence type="ECO:0000313" key="1">
    <source>
        <dbReference type="EMBL" id="MBO8425827.1"/>
    </source>
</evidence>
<dbReference type="Pfam" id="PF04229">
    <property type="entry name" value="GrpB"/>
    <property type="match status" value="1"/>
</dbReference>
<dbReference type="PANTHER" id="PTHR34822:SF1">
    <property type="entry name" value="GRPB FAMILY PROTEIN"/>
    <property type="match status" value="1"/>
</dbReference>
<name>A0A9D9GVE5_9FIRM</name>
<proteinExistence type="predicted"/>
<organism evidence="1 2">
    <name type="scientific">Candidatus Alloenteromonas pullistercoris</name>
    <dbReference type="NCBI Taxonomy" id="2840785"/>
    <lineage>
        <taxon>Bacteria</taxon>
        <taxon>Bacillati</taxon>
        <taxon>Bacillota</taxon>
        <taxon>Bacillota incertae sedis</taxon>
        <taxon>Candidatus Alloenteromonas</taxon>
    </lineage>
</organism>
<dbReference type="Gene3D" id="3.30.460.10">
    <property type="entry name" value="Beta Polymerase, domain 2"/>
    <property type="match status" value="1"/>
</dbReference>
<gene>
    <name evidence="1" type="ORF">IAC61_00720</name>
</gene>
<comment type="caution">
    <text evidence="1">The sequence shown here is derived from an EMBL/GenBank/DDBJ whole genome shotgun (WGS) entry which is preliminary data.</text>
</comment>
<accession>A0A9D9GVE5</accession>
<reference evidence="1" key="1">
    <citation type="submission" date="2020-10" db="EMBL/GenBank/DDBJ databases">
        <authorList>
            <person name="Gilroy R."/>
        </authorList>
    </citation>
    <scope>NUCLEOTIDE SEQUENCE</scope>
    <source>
        <strain evidence="1">17113</strain>
    </source>
</reference>
<dbReference type="Proteomes" id="UP000823634">
    <property type="component" value="Unassembled WGS sequence"/>
</dbReference>
<sequence>MELGLAKGKVALGECHLQAKELANKVIERLKPVFPGAEFAHVGSTAIQSIKAKPIADIAVCLTDISQAKAKRDELELLGLILRGEDVPNQILYAMENEKGESIAFVHFCQKGDGRFEDYLFFRDFLSSHLEKAKEYEELKESLAKRFPNERKNYTAGKSEFVDSILSLRVR</sequence>
<dbReference type="InterPro" id="IPR043519">
    <property type="entry name" value="NT_sf"/>
</dbReference>
<evidence type="ECO:0000313" key="2">
    <source>
        <dbReference type="Proteomes" id="UP000823634"/>
    </source>
</evidence>
<dbReference type="AlphaFoldDB" id="A0A9D9GVE5"/>
<dbReference type="EMBL" id="JADINA010000007">
    <property type="protein sequence ID" value="MBO8425827.1"/>
    <property type="molecule type" value="Genomic_DNA"/>
</dbReference>
<dbReference type="SUPFAM" id="SSF81301">
    <property type="entry name" value="Nucleotidyltransferase"/>
    <property type="match status" value="1"/>
</dbReference>
<reference evidence="1" key="2">
    <citation type="journal article" date="2021" name="PeerJ">
        <title>Extensive microbial diversity within the chicken gut microbiome revealed by metagenomics and culture.</title>
        <authorList>
            <person name="Gilroy R."/>
            <person name="Ravi A."/>
            <person name="Getino M."/>
            <person name="Pursley I."/>
            <person name="Horton D.L."/>
            <person name="Alikhan N.F."/>
            <person name="Baker D."/>
            <person name="Gharbi K."/>
            <person name="Hall N."/>
            <person name="Watson M."/>
            <person name="Adriaenssens E.M."/>
            <person name="Foster-Nyarko E."/>
            <person name="Jarju S."/>
            <person name="Secka A."/>
            <person name="Antonio M."/>
            <person name="Oren A."/>
            <person name="Chaudhuri R.R."/>
            <person name="La Ragione R."/>
            <person name="Hildebrand F."/>
            <person name="Pallen M.J."/>
        </authorList>
    </citation>
    <scope>NUCLEOTIDE SEQUENCE</scope>
    <source>
        <strain evidence="1">17113</strain>
    </source>
</reference>
<dbReference type="InterPro" id="IPR007344">
    <property type="entry name" value="GrpB/CoaE"/>
</dbReference>
<dbReference type="PANTHER" id="PTHR34822">
    <property type="entry name" value="GRPB DOMAIN PROTEIN (AFU_ORTHOLOGUE AFUA_1G01530)"/>
    <property type="match status" value="1"/>
</dbReference>
<protein>
    <submittedName>
        <fullName evidence="1">GrpB family protein</fullName>
    </submittedName>
</protein>